<feature type="transmembrane region" description="Helical" evidence="1">
    <location>
        <begin position="1276"/>
        <end position="1295"/>
    </location>
</feature>
<feature type="transmembrane region" description="Helical" evidence="1">
    <location>
        <begin position="509"/>
        <end position="529"/>
    </location>
</feature>
<organism evidence="2 3">
    <name type="scientific">Dermatophagoides farinae</name>
    <name type="common">American house dust mite</name>
    <dbReference type="NCBI Taxonomy" id="6954"/>
    <lineage>
        <taxon>Eukaryota</taxon>
        <taxon>Metazoa</taxon>
        <taxon>Ecdysozoa</taxon>
        <taxon>Arthropoda</taxon>
        <taxon>Chelicerata</taxon>
        <taxon>Arachnida</taxon>
        <taxon>Acari</taxon>
        <taxon>Acariformes</taxon>
        <taxon>Sarcoptiformes</taxon>
        <taxon>Astigmata</taxon>
        <taxon>Psoroptidia</taxon>
        <taxon>Analgoidea</taxon>
        <taxon>Pyroglyphidae</taxon>
        <taxon>Dermatophagoidinae</taxon>
        <taxon>Dermatophagoides</taxon>
    </lineage>
</organism>
<accession>A0A922I613</accession>
<feature type="transmembrane region" description="Helical" evidence="1">
    <location>
        <begin position="188"/>
        <end position="207"/>
    </location>
</feature>
<reference evidence="2" key="2">
    <citation type="journal article" date="2022" name="Res Sq">
        <title>Comparative Genomics Reveals Insights into the Divergent Evolution of Astigmatic Mites and Household Pest Adaptations.</title>
        <authorList>
            <person name="Xiong Q."/>
            <person name="Wan A.T.-Y."/>
            <person name="Liu X.-Y."/>
            <person name="Fung C.S.-H."/>
            <person name="Xiao X."/>
            <person name="Malainual N."/>
            <person name="Hou J."/>
            <person name="Wang L."/>
            <person name="Wang M."/>
            <person name="Yang K."/>
            <person name="Cui Y."/>
            <person name="Leung E."/>
            <person name="Nong W."/>
            <person name="Shin S.-K."/>
            <person name="Au S."/>
            <person name="Jeong K.Y."/>
            <person name="Chew F.T."/>
            <person name="Hui J."/>
            <person name="Leung T.F."/>
            <person name="Tungtrongchitr A."/>
            <person name="Zhong N."/>
            <person name="Liu Z."/>
            <person name="Tsui S."/>
        </authorList>
    </citation>
    <scope>NUCLEOTIDE SEQUENCE</scope>
    <source>
        <strain evidence="2">Derf</strain>
        <tissue evidence="2">Whole organism</tissue>
    </source>
</reference>
<feature type="transmembrane region" description="Helical" evidence="1">
    <location>
        <begin position="699"/>
        <end position="719"/>
    </location>
</feature>
<feature type="transmembrane region" description="Helical" evidence="1">
    <location>
        <begin position="982"/>
        <end position="1008"/>
    </location>
</feature>
<feature type="transmembrane region" description="Helical" evidence="1">
    <location>
        <begin position="731"/>
        <end position="753"/>
    </location>
</feature>
<feature type="transmembrane region" description="Helical" evidence="1">
    <location>
        <begin position="1147"/>
        <end position="1172"/>
    </location>
</feature>
<gene>
    <name evidence="2" type="ORF">DERF_005751</name>
</gene>
<sequence>MILILIKKLKNLFIHRRRLENDDKIIINPYKMIPESLRVSSVGTHLYRYGIHIYRPPCIGNDYQRNWYYNPLFILFMEFVYLFRSMTAFFISAEPSENRKYFIYLGDYMYCIGAKTHINLAAICYMSIGICLLLLATYHDYRGIRPTFLYSLDFLAGRMTPSTACLNDNRYIEKLLIKTRWIVNYCEFNTRAVGIVSFILSAWPLWFECTTIEFLTSGLPWSIIFAISSYFTFSAYFWNMAYFYILCNFLCYRLREINDLVVRFSHLKLKQSGIRKLVNKANLRIIRAHLNRIGKDIQHFNNTYFKDVIFIIVILMGTFTNVVLYTALFVPVDLTIRFSLFYAVVLATSAICFLLNTATLVYNEAAISRKVLNKLYVSQIQFHNPYTLYNILLTIESQSKKHCSNNNDVFPENYTIIIRKTIAIPESLRVSNVGAHFYRYGIHIYRPSCIGNDYRRNWYYNPLFILFMEFVYLFRSITAFFISAEPSENRKYFIYLGDYMYCMGAKTHINLAAICYMSIGICLLLLATYHDYRGIRPTFLYSLDFLAGRMTPSTACLNDNRYIEKLLIKTRWIVNYCEFNTRAVGIVSFILSAWPLWFECTTIEFLTSGLPWSIIFAISSYFTFSAYFWNMAYFYILCNFLCYRLREINDLVVRFSHLKLKQSGIRKLVNKANLRIIRAHFNRIGKDIQHFNNTYFKDVIFIIVTLLSAFSNVVLYTAVFVPIDLTIRLSLFYAVVLATSAICFLLNTATLVYNEAAISRKVLNKLYVSQIQFHNPYTLYNILLTIESQSKKRMAIPESLRVSIVGTHLYRYGIHIYRPPCIGNDYHRNWYYNPLFILFMEFVYLFRSITAFFISAEPNENRKYFIYLGDYMYCIGAKTHINLAAICDVSIGISLLLLTIYNHHRGIRPTFLYSLDFLAGRMTPSAACLNDNRYIENLLTKTRWIVNYCEFNTRAVGIVSFILSAWPLWFKCTTIEFLTYGLPWSIIFAFASYFTFSAYFWNMAYFYILCNFLCYRLREINDLVVRLSQLQLKQRCIRKLMNKSNLRLLRTHLNRIGKDIQHFNNNYYKNVILIIVTLLGTFLNVVLYTALFVPVDLTIPSLVYNEAGVSRKVLNKFYISQIQNHNPCTLYNILLTIESQSHKRMGFYFLCMFIINSSRFFEIAAFIMMFFLKIMDKRMMMMRTDTMMSRNAIIKQQSVIDQSIDNKNKRSHRHRLIREISLLNGDFEQKFNPFKLIDPSYAVRSVGTQFYRYGIHLYRPDCLDQNYRRHWFYNPAFVLSIGFIYILRSIVALFISTKLNENRRYFIYLGDWPWCMGAKTHINIAAIVYTMMGISVQLMCVIHYIRGIRPTFLQSLDFLGGRCPSSDARLHDAKLVAKLLAKTRFGIQFCRLNMITVGVVSFILSAWPLWFKCSLNEFIIFGLPWSVFFGVSSSFTYTAYSWNLIYFYIICSYLRYRIREINELVMKWTTNTSRSQCGTRKITIITMSHIDLMRRQFNQIGNDIQQFSSEYFSKVLFFLILFVATFINVVLYTSIFMPIDLTVRISLLYSVVLAIIVIFFLLNTASSVYEESLKSLKILNNFNISQMGRLNTYCAYDIVGLIIAYFLKVTQMSSQKRLA</sequence>
<feature type="transmembrane region" description="Helical" evidence="1">
    <location>
        <begin position="72"/>
        <end position="91"/>
    </location>
</feature>
<proteinExistence type="predicted"/>
<keyword evidence="3" id="KW-1185">Reference proteome</keyword>
<dbReference type="EMBL" id="ASGP02000002">
    <property type="protein sequence ID" value="KAH9522152.1"/>
    <property type="molecule type" value="Genomic_DNA"/>
</dbReference>
<protein>
    <submittedName>
        <fullName evidence="2">Uncharacterized protein</fullName>
    </submittedName>
</protein>
<feature type="transmembrane region" description="Helical" evidence="1">
    <location>
        <begin position="881"/>
        <end position="901"/>
    </location>
</feature>
<feature type="transmembrane region" description="Helical" evidence="1">
    <location>
        <begin position="308"/>
        <end position="328"/>
    </location>
</feature>
<keyword evidence="1" id="KW-0472">Membrane</keyword>
<feature type="transmembrane region" description="Helical" evidence="1">
    <location>
        <begin position="219"/>
        <end position="245"/>
    </location>
</feature>
<feature type="transmembrane region" description="Helical" evidence="1">
    <location>
        <begin position="118"/>
        <end position="138"/>
    </location>
</feature>
<name>A0A922I613_DERFA</name>
<reference evidence="2" key="1">
    <citation type="submission" date="2013-05" db="EMBL/GenBank/DDBJ databases">
        <authorList>
            <person name="Yim A.K.Y."/>
            <person name="Chan T.F."/>
            <person name="Ji K.M."/>
            <person name="Liu X.Y."/>
            <person name="Zhou J.W."/>
            <person name="Li R.Q."/>
            <person name="Yang K.Y."/>
            <person name="Li J."/>
            <person name="Li M."/>
            <person name="Law P.T.W."/>
            <person name="Wu Y.L."/>
            <person name="Cai Z.L."/>
            <person name="Qin H."/>
            <person name="Bao Y."/>
            <person name="Leung R.K.K."/>
            <person name="Ng P.K.S."/>
            <person name="Zou J."/>
            <person name="Zhong X.J."/>
            <person name="Ran P.X."/>
            <person name="Zhong N.S."/>
            <person name="Liu Z.G."/>
            <person name="Tsui S.K.W."/>
        </authorList>
    </citation>
    <scope>NUCLEOTIDE SEQUENCE</scope>
    <source>
        <strain evidence="2">Derf</strain>
        <tissue evidence="2">Whole organism</tissue>
    </source>
</reference>
<feature type="transmembrane region" description="Helical" evidence="1">
    <location>
        <begin position="1547"/>
        <end position="1569"/>
    </location>
</feature>
<feature type="transmembrane region" description="Helical" evidence="1">
    <location>
        <begin position="1515"/>
        <end position="1535"/>
    </location>
</feature>
<feature type="transmembrane region" description="Helical" evidence="1">
    <location>
        <begin position="610"/>
        <end position="636"/>
    </location>
</feature>
<keyword evidence="1" id="KW-0812">Transmembrane</keyword>
<evidence type="ECO:0000313" key="3">
    <source>
        <dbReference type="Proteomes" id="UP000790347"/>
    </source>
</evidence>
<feature type="transmembrane region" description="Helical" evidence="1">
    <location>
        <begin position="579"/>
        <end position="598"/>
    </location>
</feature>
<feature type="transmembrane region" description="Helical" evidence="1">
    <location>
        <begin position="1423"/>
        <end position="1449"/>
    </location>
</feature>
<feature type="transmembrane region" description="Helical" evidence="1">
    <location>
        <begin position="1392"/>
        <end position="1411"/>
    </location>
</feature>
<comment type="caution">
    <text evidence="2">The sequence shown here is derived from an EMBL/GenBank/DDBJ whole genome shotgun (WGS) entry which is preliminary data.</text>
</comment>
<evidence type="ECO:0000313" key="2">
    <source>
        <dbReference type="EMBL" id="KAH9522152.1"/>
    </source>
</evidence>
<keyword evidence="1" id="KW-1133">Transmembrane helix</keyword>
<feature type="transmembrane region" description="Helical" evidence="1">
    <location>
        <begin position="835"/>
        <end position="854"/>
    </location>
</feature>
<feature type="transmembrane region" description="Helical" evidence="1">
    <location>
        <begin position="951"/>
        <end position="970"/>
    </location>
</feature>
<feature type="transmembrane region" description="Helical" evidence="1">
    <location>
        <begin position="1071"/>
        <end position="1093"/>
    </location>
</feature>
<feature type="transmembrane region" description="Helical" evidence="1">
    <location>
        <begin position="463"/>
        <end position="482"/>
    </location>
</feature>
<feature type="transmembrane region" description="Helical" evidence="1">
    <location>
        <begin position="1590"/>
        <end position="1607"/>
    </location>
</feature>
<evidence type="ECO:0000256" key="1">
    <source>
        <dbReference type="SAM" id="Phobius"/>
    </source>
</evidence>
<feature type="transmembrane region" description="Helical" evidence="1">
    <location>
        <begin position="340"/>
        <end position="362"/>
    </location>
</feature>
<dbReference type="Proteomes" id="UP000790347">
    <property type="component" value="Unassembled WGS sequence"/>
</dbReference>
<feature type="transmembrane region" description="Helical" evidence="1">
    <location>
        <begin position="1322"/>
        <end position="1345"/>
    </location>
</feature>